<proteinExistence type="predicted"/>
<evidence type="ECO:0000259" key="1">
    <source>
        <dbReference type="Pfam" id="PF14528"/>
    </source>
</evidence>
<comment type="caution">
    <text evidence="2">The sequence shown here is derived from an EMBL/GenBank/DDBJ whole genome shotgun (WGS) entry which is preliminary data.</text>
</comment>
<dbReference type="InterPro" id="IPR004860">
    <property type="entry name" value="LAGLIDADG_dom"/>
</dbReference>
<keyword evidence="3" id="KW-1185">Reference proteome</keyword>
<sequence>MGDLREYERLCCWLANFFDADAHASQRDRVVSLAQSDLPLLCALKMKLEFAFGIDNIRIRRCKSDAYYLLHPNQKQHYEMHLHRQGSITLKGHLQAYSFTSINDRRGKKFWNIIEG</sequence>
<dbReference type="Proteomes" id="UP001165082">
    <property type="component" value="Unassembled WGS sequence"/>
</dbReference>
<protein>
    <recommendedName>
        <fullName evidence="1">Homing endonuclease LAGLIDADG domain-containing protein</fullName>
    </recommendedName>
</protein>
<dbReference type="AlphaFoldDB" id="A0A9W7ADS6"/>
<gene>
    <name evidence="2" type="ORF">TrRE_jg3202</name>
</gene>
<dbReference type="InterPro" id="IPR027434">
    <property type="entry name" value="Homing_endonucl"/>
</dbReference>
<reference evidence="2" key="1">
    <citation type="submission" date="2022-07" db="EMBL/GenBank/DDBJ databases">
        <title>Genome analysis of Parmales, a sister group of diatoms, reveals the evolutionary specialization of diatoms from phago-mixotrophs to photoautotrophs.</title>
        <authorList>
            <person name="Ban H."/>
            <person name="Sato S."/>
            <person name="Yoshikawa S."/>
            <person name="Kazumasa Y."/>
            <person name="Nakamura Y."/>
            <person name="Ichinomiya M."/>
            <person name="Saitoh K."/>
            <person name="Sato N."/>
            <person name="Blanc-Mathieu R."/>
            <person name="Endo H."/>
            <person name="Kuwata A."/>
            <person name="Ogata H."/>
        </authorList>
    </citation>
    <scope>NUCLEOTIDE SEQUENCE</scope>
</reference>
<dbReference type="GO" id="GO:0004519">
    <property type="term" value="F:endonuclease activity"/>
    <property type="evidence" value="ECO:0007669"/>
    <property type="project" value="InterPro"/>
</dbReference>
<dbReference type="EMBL" id="BRXZ01002696">
    <property type="protein sequence ID" value="GMH68115.1"/>
    <property type="molecule type" value="Genomic_DNA"/>
</dbReference>
<accession>A0A9W7ADS6</accession>
<dbReference type="SUPFAM" id="SSF55608">
    <property type="entry name" value="Homing endonucleases"/>
    <property type="match status" value="1"/>
</dbReference>
<name>A0A9W7ADS6_9STRA</name>
<evidence type="ECO:0000313" key="3">
    <source>
        <dbReference type="Proteomes" id="UP001165082"/>
    </source>
</evidence>
<feature type="domain" description="Homing endonuclease LAGLIDADG" evidence="1">
    <location>
        <begin position="13"/>
        <end position="70"/>
    </location>
</feature>
<organism evidence="2 3">
    <name type="scientific">Triparma retinervis</name>
    <dbReference type="NCBI Taxonomy" id="2557542"/>
    <lineage>
        <taxon>Eukaryota</taxon>
        <taxon>Sar</taxon>
        <taxon>Stramenopiles</taxon>
        <taxon>Ochrophyta</taxon>
        <taxon>Bolidophyceae</taxon>
        <taxon>Parmales</taxon>
        <taxon>Triparmaceae</taxon>
        <taxon>Triparma</taxon>
    </lineage>
</organism>
<dbReference type="Pfam" id="PF14528">
    <property type="entry name" value="LAGLIDADG_3"/>
    <property type="match status" value="1"/>
</dbReference>
<evidence type="ECO:0000313" key="2">
    <source>
        <dbReference type="EMBL" id="GMH68115.1"/>
    </source>
</evidence>